<feature type="region of interest" description="Disordered" evidence="1">
    <location>
        <begin position="177"/>
        <end position="200"/>
    </location>
</feature>
<organism evidence="2 3">
    <name type="scientific">Austropuccinia psidii MF-1</name>
    <dbReference type="NCBI Taxonomy" id="1389203"/>
    <lineage>
        <taxon>Eukaryota</taxon>
        <taxon>Fungi</taxon>
        <taxon>Dikarya</taxon>
        <taxon>Basidiomycota</taxon>
        <taxon>Pucciniomycotina</taxon>
        <taxon>Pucciniomycetes</taxon>
        <taxon>Pucciniales</taxon>
        <taxon>Sphaerophragmiaceae</taxon>
        <taxon>Austropuccinia</taxon>
    </lineage>
</organism>
<gene>
    <name evidence="2" type="ORF">O181_058360</name>
</gene>
<protein>
    <submittedName>
        <fullName evidence="2">Uncharacterized protein</fullName>
    </submittedName>
</protein>
<evidence type="ECO:0000313" key="2">
    <source>
        <dbReference type="EMBL" id="MBW0518645.1"/>
    </source>
</evidence>
<accession>A0A9Q3EGC7</accession>
<keyword evidence="3" id="KW-1185">Reference proteome</keyword>
<dbReference type="EMBL" id="AVOT02026775">
    <property type="protein sequence ID" value="MBW0518645.1"/>
    <property type="molecule type" value="Genomic_DNA"/>
</dbReference>
<evidence type="ECO:0000256" key="1">
    <source>
        <dbReference type="SAM" id="MobiDB-lite"/>
    </source>
</evidence>
<sequence>MPICKPQALGWQTGPPRGMVLCNMAKLVRNKPGKKNQNGKRDNTMINLTQETQELCIFTKFDKFGPDLQNNQWPNTLKRQLEEPTSEDELPSIANKLIDINEETFHILVDGIEKINGHPFKSKTKRQQVRFSENHDFTEAETTNEIEKDSKIMEKRDKNLKETYHINFFDRPLNNQEPYEWQLESPEIIQQPPNEDEETK</sequence>
<proteinExistence type="predicted"/>
<comment type="caution">
    <text evidence="2">The sequence shown here is derived from an EMBL/GenBank/DDBJ whole genome shotgun (WGS) entry which is preliminary data.</text>
</comment>
<name>A0A9Q3EGC7_9BASI</name>
<evidence type="ECO:0000313" key="3">
    <source>
        <dbReference type="Proteomes" id="UP000765509"/>
    </source>
</evidence>
<dbReference type="Proteomes" id="UP000765509">
    <property type="component" value="Unassembled WGS sequence"/>
</dbReference>
<reference evidence="2" key="1">
    <citation type="submission" date="2021-03" db="EMBL/GenBank/DDBJ databases">
        <title>Draft genome sequence of rust myrtle Austropuccinia psidii MF-1, a brazilian biotype.</title>
        <authorList>
            <person name="Quecine M.C."/>
            <person name="Pachon D.M.R."/>
            <person name="Bonatelli M.L."/>
            <person name="Correr F.H."/>
            <person name="Franceschini L.M."/>
            <person name="Leite T.F."/>
            <person name="Margarido G.R.A."/>
            <person name="Almeida C.A."/>
            <person name="Ferrarezi J.A."/>
            <person name="Labate C.A."/>
        </authorList>
    </citation>
    <scope>NUCLEOTIDE SEQUENCE</scope>
    <source>
        <strain evidence="2">MF-1</strain>
    </source>
</reference>
<dbReference type="AlphaFoldDB" id="A0A9Q3EGC7"/>